<comment type="caution">
    <text evidence="17">The sequence shown here is derived from an EMBL/GenBank/DDBJ whole genome shotgun (WGS) entry which is preliminary data.</text>
</comment>
<dbReference type="InterPro" id="IPR038221">
    <property type="entry name" value="YidC_periplasmic_sf"/>
</dbReference>
<dbReference type="PANTHER" id="PTHR12428">
    <property type="entry name" value="OXA1"/>
    <property type="match status" value="1"/>
</dbReference>
<dbReference type="CDD" id="cd20070">
    <property type="entry name" value="5TM_YidC_Alb3"/>
    <property type="match status" value="1"/>
</dbReference>
<dbReference type="NCBIfam" id="NF002352">
    <property type="entry name" value="PRK01318.1-3"/>
    <property type="match status" value="1"/>
</dbReference>
<evidence type="ECO:0000256" key="12">
    <source>
        <dbReference type="ARBA" id="ARBA00033342"/>
    </source>
</evidence>
<feature type="region of interest" description="Disordered" evidence="14">
    <location>
        <begin position="32"/>
        <end position="60"/>
    </location>
</feature>
<dbReference type="NCBIfam" id="TIGR03592">
    <property type="entry name" value="yidC_oxa1_cterm"/>
    <property type="match status" value="1"/>
</dbReference>
<dbReference type="InterPro" id="IPR001708">
    <property type="entry name" value="YidC/ALB3/OXA1/COX18"/>
</dbReference>
<feature type="transmembrane region" description="Helical" evidence="13">
    <location>
        <begin position="432"/>
        <end position="455"/>
    </location>
</feature>
<evidence type="ECO:0000256" key="3">
    <source>
        <dbReference type="ARBA" id="ARBA00015325"/>
    </source>
</evidence>
<keyword evidence="5 13" id="KW-1003">Cell membrane</keyword>
<dbReference type="GO" id="GO:0032977">
    <property type="term" value="F:membrane insertase activity"/>
    <property type="evidence" value="ECO:0007669"/>
    <property type="project" value="InterPro"/>
</dbReference>
<evidence type="ECO:0000256" key="4">
    <source>
        <dbReference type="ARBA" id="ARBA00022448"/>
    </source>
</evidence>
<comment type="caution">
    <text evidence="13">Lacks conserved residue(s) required for the propagation of feature annotation.</text>
</comment>
<evidence type="ECO:0000259" key="15">
    <source>
        <dbReference type="Pfam" id="PF02096"/>
    </source>
</evidence>
<feature type="domain" description="Membrane insertase YidC N-terminal" evidence="16">
    <location>
        <begin position="84"/>
        <end position="358"/>
    </location>
</feature>
<keyword evidence="6 13" id="KW-0812">Transmembrane</keyword>
<dbReference type="PANTHER" id="PTHR12428:SF65">
    <property type="entry name" value="CYTOCHROME C OXIDASE ASSEMBLY PROTEIN COX18, MITOCHONDRIAL"/>
    <property type="match status" value="1"/>
</dbReference>
<dbReference type="InterPro" id="IPR028053">
    <property type="entry name" value="Membr_insert_YidC_N"/>
</dbReference>
<keyword evidence="10 13" id="KW-0143">Chaperone</keyword>
<evidence type="ECO:0000256" key="1">
    <source>
        <dbReference type="ARBA" id="ARBA00004429"/>
    </source>
</evidence>
<dbReference type="NCBIfam" id="NF002353">
    <property type="entry name" value="PRK01318.1-4"/>
    <property type="match status" value="1"/>
</dbReference>
<feature type="compositionally biased region" description="Low complexity" evidence="14">
    <location>
        <begin position="49"/>
        <end position="60"/>
    </location>
</feature>
<comment type="similarity">
    <text evidence="2 13">Belongs to the OXA1/ALB3/YidC family. Type 1 subfamily.</text>
</comment>
<dbReference type="PRINTS" id="PR01900">
    <property type="entry name" value="YIDCPROTEIN"/>
</dbReference>
<dbReference type="NCBIfam" id="TIGR03593">
    <property type="entry name" value="yidC_nterm"/>
    <property type="match status" value="1"/>
</dbReference>
<dbReference type="CDD" id="cd19961">
    <property type="entry name" value="EcYidC-like_peri"/>
    <property type="match status" value="1"/>
</dbReference>
<evidence type="ECO:0000256" key="7">
    <source>
        <dbReference type="ARBA" id="ARBA00022927"/>
    </source>
</evidence>
<reference evidence="17 18" key="1">
    <citation type="submission" date="2020-02" db="EMBL/GenBank/DDBJ databases">
        <title>Genome sequences of Thiorhodococcus mannitoliphagus and Thiorhodococcus minor, purple sulfur photosynthetic bacteria in the gammaproteobacterial family, Chromatiaceae.</title>
        <authorList>
            <person name="Aviles F.A."/>
            <person name="Meyer T.E."/>
            <person name="Kyndt J.A."/>
        </authorList>
    </citation>
    <scope>NUCLEOTIDE SEQUENCE [LARGE SCALE GENOMIC DNA]</scope>
    <source>
        <strain evidence="17 18">DSM 11518</strain>
    </source>
</reference>
<comment type="function">
    <text evidence="13">Required for the insertion and/or proper folding and/or complex formation of integral membrane proteins into the membrane. Involved in integration of membrane proteins that insert both dependently and independently of the Sec translocase complex, as well as at least some lipoproteins. Aids folding of multispanning membrane proteins.</text>
</comment>
<evidence type="ECO:0000256" key="13">
    <source>
        <dbReference type="HAMAP-Rule" id="MF_01810"/>
    </source>
</evidence>
<dbReference type="AlphaFoldDB" id="A0A6M0K500"/>
<keyword evidence="7 13" id="KW-0653">Protein transport</keyword>
<dbReference type="InterPro" id="IPR047196">
    <property type="entry name" value="YidC_ALB_C"/>
</dbReference>
<keyword evidence="9 13" id="KW-0472">Membrane</keyword>
<dbReference type="Pfam" id="PF14849">
    <property type="entry name" value="YidC_periplas"/>
    <property type="match status" value="1"/>
</dbReference>
<dbReference type="HAMAP" id="MF_01810">
    <property type="entry name" value="YidC_type1"/>
    <property type="match status" value="1"/>
</dbReference>
<evidence type="ECO:0000256" key="10">
    <source>
        <dbReference type="ARBA" id="ARBA00023186"/>
    </source>
</evidence>
<dbReference type="GO" id="GO:0005886">
    <property type="term" value="C:plasma membrane"/>
    <property type="evidence" value="ECO:0007669"/>
    <property type="project" value="UniProtKB-SubCell"/>
</dbReference>
<accession>A0A6M0K500</accession>
<dbReference type="Pfam" id="PF02096">
    <property type="entry name" value="60KD_IMP"/>
    <property type="match status" value="1"/>
</dbReference>
<dbReference type="Proteomes" id="UP000483379">
    <property type="component" value="Unassembled WGS sequence"/>
</dbReference>
<evidence type="ECO:0000256" key="8">
    <source>
        <dbReference type="ARBA" id="ARBA00022989"/>
    </source>
</evidence>
<sequence length="558" mass="62726">MDNQRLFLFLALAAVLFLIYEAWMQDYGQPMTPASSIEQTQGMPSAPSATPETAGVPTVATTPDTVASSALSAESTASSTLAPIQVETDVLKVEISPRGGTIASVWLRDYAVTPEQPEQKYRLMKPAPPNMFITQSGLLGEDASLLPTHEGIFSSPQASYSLGDDDSMTVMLVWKSDAGVEVTKTYRFTRGSYLIEAKQTVTNGTDVPLVAREYSQFQRTELYDPNETKFIHTFTGGVYYSPEDKYKKVSFDDMTDGKLDKTVVDGWISMMQHYFLAAWIPPRGVAETFYTNVLGGSRYIIGKYTPAVSIAPGAAHTFSNQLFIGPKLQKRLEEIAPGLELAVDYGWLTVIAKPIFWLLSFLHSLIGNWGWAIIVLTILIKLAFYKLSETSYRSMAHMRQLTPRLQALKDRYGDDKQRLNQAMMELYKTEKINPLGGCLPILIQIPVFIALYWVLLESVEMRQAPFMLWLDNLSAPDPYYVLPLIMGVSMFIQQKLNPPPPDPMQAKIFMALPFVFTVFFAFFPSGLVLYWTVNNVLSIAQQWHITRNLEKETAKRRR</sequence>
<evidence type="ECO:0000313" key="17">
    <source>
        <dbReference type="EMBL" id="NEV63445.1"/>
    </source>
</evidence>
<feature type="domain" description="Membrane insertase YidC/Oxa/ALB C-terminal" evidence="15">
    <location>
        <begin position="369"/>
        <end position="547"/>
    </location>
</feature>
<evidence type="ECO:0000256" key="9">
    <source>
        <dbReference type="ARBA" id="ARBA00023136"/>
    </source>
</evidence>
<evidence type="ECO:0000259" key="16">
    <source>
        <dbReference type="Pfam" id="PF14849"/>
    </source>
</evidence>
<comment type="subunit">
    <text evidence="13">Interacts with the Sec translocase complex via SecD. Specifically interacts with transmembrane segments of nascent integral membrane proteins during membrane integration.</text>
</comment>
<keyword evidence="4 13" id="KW-0813">Transport</keyword>
<dbReference type="PRINTS" id="PR00701">
    <property type="entry name" value="60KDINNERMP"/>
</dbReference>
<gene>
    <name evidence="13 17" type="primary">yidC</name>
    <name evidence="17" type="ORF">G3446_16390</name>
</gene>
<dbReference type="InterPro" id="IPR019998">
    <property type="entry name" value="Membr_insert_YidC"/>
</dbReference>
<dbReference type="EMBL" id="JAAIJQ010000051">
    <property type="protein sequence ID" value="NEV63445.1"/>
    <property type="molecule type" value="Genomic_DNA"/>
</dbReference>
<evidence type="ECO:0000256" key="6">
    <source>
        <dbReference type="ARBA" id="ARBA00022692"/>
    </source>
</evidence>
<protein>
    <recommendedName>
        <fullName evidence="3 13">Membrane protein insertase YidC</fullName>
    </recommendedName>
    <alternativeName>
        <fullName evidence="12 13">Foldase YidC</fullName>
    </alternativeName>
    <alternativeName>
        <fullName evidence="11 13">Membrane integrase YidC</fullName>
    </alternativeName>
    <alternativeName>
        <fullName evidence="13">Membrane protein YidC</fullName>
    </alternativeName>
</protein>
<dbReference type="GO" id="GO:0015031">
    <property type="term" value="P:protein transport"/>
    <property type="evidence" value="ECO:0007669"/>
    <property type="project" value="UniProtKB-KW"/>
</dbReference>
<name>A0A6M0K500_9GAMM</name>
<dbReference type="InterPro" id="IPR028055">
    <property type="entry name" value="YidC/Oxa/ALB_C"/>
</dbReference>
<feature type="compositionally biased region" description="Polar residues" evidence="14">
    <location>
        <begin position="32"/>
        <end position="43"/>
    </location>
</feature>
<evidence type="ECO:0000313" key="18">
    <source>
        <dbReference type="Proteomes" id="UP000483379"/>
    </source>
</evidence>
<feature type="transmembrane region" description="Helical" evidence="13">
    <location>
        <begin position="355"/>
        <end position="384"/>
    </location>
</feature>
<dbReference type="RefSeq" id="WP_164453908.1">
    <property type="nucleotide sequence ID" value="NZ_JAAIJQ010000051.1"/>
</dbReference>
<keyword evidence="8 13" id="KW-1133">Transmembrane helix</keyword>
<organism evidence="17 18">
    <name type="scientific">Thiorhodococcus minor</name>
    <dbReference type="NCBI Taxonomy" id="57489"/>
    <lineage>
        <taxon>Bacteria</taxon>
        <taxon>Pseudomonadati</taxon>
        <taxon>Pseudomonadota</taxon>
        <taxon>Gammaproteobacteria</taxon>
        <taxon>Chromatiales</taxon>
        <taxon>Chromatiaceae</taxon>
        <taxon>Thiorhodococcus</taxon>
    </lineage>
</organism>
<proteinExistence type="inferred from homology"/>
<feature type="transmembrane region" description="Helical" evidence="13">
    <location>
        <begin position="508"/>
        <end position="533"/>
    </location>
</feature>
<dbReference type="GO" id="GO:0051205">
    <property type="term" value="P:protein insertion into membrane"/>
    <property type="evidence" value="ECO:0007669"/>
    <property type="project" value="TreeGrafter"/>
</dbReference>
<dbReference type="Gene3D" id="2.70.98.90">
    <property type="match status" value="1"/>
</dbReference>
<evidence type="ECO:0000256" key="14">
    <source>
        <dbReference type="SAM" id="MobiDB-lite"/>
    </source>
</evidence>
<keyword evidence="18" id="KW-1185">Reference proteome</keyword>
<comment type="subcellular location">
    <subcellularLocation>
        <location evidence="1">Cell inner membrane</location>
        <topology evidence="1">Multi-pass membrane protein</topology>
    </subcellularLocation>
    <subcellularLocation>
        <location evidence="13">Cell membrane</location>
        <topology evidence="13">Multi-pass membrane protein</topology>
    </subcellularLocation>
</comment>
<evidence type="ECO:0000256" key="2">
    <source>
        <dbReference type="ARBA" id="ARBA00010527"/>
    </source>
</evidence>
<evidence type="ECO:0000256" key="11">
    <source>
        <dbReference type="ARBA" id="ARBA00033245"/>
    </source>
</evidence>
<evidence type="ECO:0000256" key="5">
    <source>
        <dbReference type="ARBA" id="ARBA00022475"/>
    </source>
</evidence>